<organism evidence="8 9">
    <name type="scientific">Plasticicumulans acidivorans</name>
    <dbReference type="NCBI Taxonomy" id="886464"/>
    <lineage>
        <taxon>Bacteria</taxon>
        <taxon>Pseudomonadati</taxon>
        <taxon>Pseudomonadota</taxon>
        <taxon>Gammaproteobacteria</taxon>
        <taxon>Candidatus Competibacteraceae</taxon>
        <taxon>Plasticicumulans</taxon>
    </lineage>
</organism>
<reference evidence="8 9" key="1">
    <citation type="submission" date="2018-05" db="EMBL/GenBank/DDBJ databases">
        <title>Genomic Encyclopedia of Type Strains, Phase IV (KMG-IV): sequencing the most valuable type-strain genomes for metagenomic binning, comparative biology and taxonomic classification.</title>
        <authorList>
            <person name="Goeker M."/>
        </authorList>
    </citation>
    <scope>NUCLEOTIDE SEQUENCE [LARGE SCALE GENOMIC DNA]</scope>
    <source>
        <strain evidence="8 9">DSM 23606</strain>
    </source>
</reference>
<dbReference type="AlphaFoldDB" id="A0A317N2I3"/>
<dbReference type="InterPro" id="IPR006027">
    <property type="entry name" value="NusB_RsmB_TIM44"/>
</dbReference>
<protein>
    <recommendedName>
        <fullName evidence="6">Transcription antitermination protein NusB</fullName>
    </recommendedName>
    <alternativeName>
        <fullName evidence="6">Antitermination factor NusB</fullName>
    </alternativeName>
</protein>
<comment type="caution">
    <text evidence="8">The sequence shown here is derived from an EMBL/GenBank/DDBJ whole genome shotgun (WGS) entry which is preliminary data.</text>
</comment>
<keyword evidence="5 6" id="KW-0804">Transcription</keyword>
<sequence>MSRGSERATHRARSWARRYALQALYQWQSTGQDVGLIEEQFVDDAELHRLFDQWLHTVSGLADAAQLVACFRESVAAERAEYLLRQLRAATERAAQAPFARGELGSDALQALLQREVMAQAASSDPALVAAVVREAVGKHFLRRLVREFESRGAMQGDLAYAQRLLQVDGLNPASAPADSERLQATVDEVVIADRAMLKADADYFRELMHQVPARLDAFSELLRPFLGRPLEQIDPIEKAILWIATYELSARADMPYRVIINEAIELAKRFGAEQSHRFVNGALDRVARVLRQQQAGEG</sequence>
<gene>
    <name evidence="6" type="primary">nusB</name>
    <name evidence="8" type="ORF">C7443_103474</name>
</gene>
<keyword evidence="9" id="KW-1185">Reference proteome</keyword>
<dbReference type="GO" id="GO:0031564">
    <property type="term" value="P:transcription antitermination"/>
    <property type="evidence" value="ECO:0007669"/>
    <property type="project" value="UniProtKB-KW"/>
</dbReference>
<dbReference type="OrthoDB" id="9789556at2"/>
<dbReference type="Gene3D" id="1.10.940.10">
    <property type="entry name" value="NusB-like"/>
    <property type="match status" value="1"/>
</dbReference>
<dbReference type="GO" id="GO:0003723">
    <property type="term" value="F:RNA binding"/>
    <property type="evidence" value="ECO:0007669"/>
    <property type="project" value="UniProtKB-UniRule"/>
</dbReference>
<evidence type="ECO:0000256" key="2">
    <source>
        <dbReference type="ARBA" id="ARBA00022814"/>
    </source>
</evidence>
<dbReference type="EMBL" id="QGTJ01000003">
    <property type="protein sequence ID" value="PWV63543.1"/>
    <property type="molecule type" value="Genomic_DNA"/>
</dbReference>
<dbReference type="PANTHER" id="PTHR11078">
    <property type="entry name" value="N UTILIZATION SUBSTANCE PROTEIN B-RELATED"/>
    <property type="match status" value="1"/>
</dbReference>
<dbReference type="PANTHER" id="PTHR11078:SF3">
    <property type="entry name" value="ANTITERMINATION NUSB DOMAIN-CONTAINING PROTEIN"/>
    <property type="match status" value="1"/>
</dbReference>
<dbReference type="RefSeq" id="WP_110018016.1">
    <property type="nucleotide sequence ID" value="NZ_QGTJ01000003.1"/>
</dbReference>
<evidence type="ECO:0000256" key="4">
    <source>
        <dbReference type="ARBA" id="ARBA00023015"/>
    </source>
</evidence>
<comment type="function">
    <text evidence="6">Involved in transcription antitermination. Required for transcription of ribosomal RNA (rRNA) genes. Binds specifically to the boxA antiterminator sequence of the ribosomal RNA (rrn) operons.</text>
</comment>
<dbReference type="HAMAP" id="MF_00073">
    <property type="entry name" value="NusB"/>
    <property type="match status" value="1"/>
</dbReference>
<keyword evidence="4 6" id="KW-0805">Transcription regulation</keyword>
<dbReference type="InterPro" id="IPR035926">
    <property type="entry name" value="NusB-like_sf"/>
</dbReference>
<evidence type="ECO:0000256" key="1">
    <source>
        <dbReference type="ARBA" id="ARBA00005952"/>
    </source>
</evidence>
<evidence type="ECO:0000313" key="9">
    <source>
        <dbReference type="Proteomes" id="UP000246569"/>
    </source>
</evidence>
<evidence type="ECO:0000313" key="8">
    <source>
        <dbReference type="EMBL" id="PWV63543.1"/>
    </source>
</evidence>
<dbReference type="GO" id="GO:0005829">
    <property type="term" value="C:cytosol"/>
    <property type="evidence" value="ECO:0007669"/>
    <property type="project" value="TreeGrafter"/>
</dbReference>
<comment type="similarity">
    <text evidence="1 6">Belongs to the NusB family.</text>
</comment>
<evidence type="ECO:0000256" key="5">
    <source>
        <dbReference type="ARBA" id="ARBA00023163"/>
    </source>
</evidence>
<dbReference type="SUPFAM" id="SSF48013">
    <property type="entry name" value="NusB-like"/>
    <property type="match status" value="2"/>
</dbReference>
<dbReference type="Pfam" id="PF01029">
    <property type="entry name" value="NusB"/>
    <property type="match status" value="1"/>
</dbReference>
<dbReference type="InterPro" id="IPR011605">
    <property type="entry name" value="NusB_fam"/>
</dbReference>
<evidence type="ECO:0000256" key="6">
    <source>
        <dbReference type="HAMAP-Rule" id="MF_00073"/>
    </source>
</evidence>
<keyword evidence="3 6" id="KW-0694">RNA-binding</keyword>
<proteinExistence type="inferred from homology"/>
<keyword evidence="2 6" id="KW-0889">Transcription antitermination</keyword>
<feature type="domain" description="NusB/RsmB/TIM44" evidence="7">
    <location>
        <begin position="180"/>
        <end position="289"/>
    </location>
</feature>
<name>A0A317N2I3_9GAMM</name>
<evidence type="ECO:0000256" key="3">
    <source>
        <dbReference type="ARBA" id="ARBA00022884"/>
    </source>
</evidence>
<dbReference type="GO" id="GO:0006353">
    <property type="term" value="P:DNA-templated transcription termination"/>
    <property type="evidence" value="ECO:0007669"/>
    <property type="project" value="UniProtKB-UniRule"/>
</dbReference>
<evidence type="ECO:0000259" key="7">
    <source>
        <dbReference type="Pfam" id="PF01029"/>
    </source>
</evidence>
<accession>A0A317N2I3</accession>
<dbReference type="NCBIfam" id="TIGR01951">
    <property type="entry name" value="nusB"/>
    <property type="match status" value="1"/>
</dbReference>
<dbReference type="Proteomes" id="UP000246569">
    <property type="component" value="Unassembled WGS sequence"/>
</dbReference>